<evidence type="ECO:0000259" key="5">
    <source>
        <dbReference type="Pfam" id="PF03241"/>
    </source>
</evidence>
<dbReference type="NCBIfam" id="TIGR02309">
    <property type="entry name" value="HpaB-1"/>
    <property type="match status" value="1"/>
</dbReference>
<dbReference type="InterPro" id="IPR036250">
    <property type="entry name" value="AcylCo_DH-like_C"/>
</dbReference>
<dbReference type="RefSeq" id="WP_059544678.1">
    <property type="nucleotide sequence ID" value="NZ_CBCPGW010000029.1"/>
</dbReference>
<keyword evidence="3" id="KW-0560">Oxidoreductase</keyword>
<proteinExistence type="predicted"/>
<evidence type="ECO:0000313" key="7">
    <source>
        <dbReference type="EMBL" id="KVA11135.1"/>
    </source>
</evidence>
<feature type="binding site" evidence="4">
    <location>
        <begin position="157"/>
        <end position="159"/>
    </location>
    <ligand>
        <name>FAD</name>
        <dbReference type="ChEBI" id="CHEBI:57692"/>
    </ligand>
</feature>
<dbReference type="GO" id="GO:0050660">
    <property type="term" value="F:flavin adenine dinucleotide binding"/>
    <property type="evidence" value="ECO:0007669"/>
    <property type="project" value="InterPro"/>
</dbReference>
<feature type="domain" description="HpaB/PvcC/4-BUDH N-terminal" evidence="6">
    <location>
        <begin position="21"/>
        <end position="280"/>
    </location>
</feature>
<dbReference type="AlphaFoldDB" id="A0AAP1G8X3"/>
<sequence>MNDSLTTNHQFTGARHSADVIERLRRHPAEIWHRGARIADVTTDPAFKNGVATLAGLYDYQWNAEDILLEKGPRGTVVNRSFGIPRTPSDLVSLGNALQHSAQYSMGMLGREPAYLNRAISSFSGSAALFSTSDRAYGANAIRYHDFIRENDLSLTHTLLNPRPDRLVGPALQVDAAVATHVCEERDDGIVIRGARLLATLPFADEIALFPARLMDHSDRSKSYAFGCALPTATPGLRFVCRDSVDYGFGAADHPLSARFEEMDAVAIFDDVFVPWERVFCYRDIDICNMAYMATGATAHMAYQVVCKNIVKTEFLLGLVSLMIEGSGLEKFQHVHEKMAEVWVNLETLKAFRHAAEAGAHNNAFGMLVPAWDPLDAARNLYPRLYPRMVEIIQQLGASGLVSMPATISLTGPLAADIRRYYEVARMDAYDRIALYRLAWDTAISAFGGRQILYERFFFGDPAQMASRLFREKDCSEAMNRVKAFLARS</sequence>
<evidence type="ECO:0000256" key="2">
    <source>
        <dbReference type="ARBA" id="ARBA00022827"/>
    </source>
</evidence>
<gene>
    <name evidence="7" type="ORF">WI41_09860</name>
</gene>
<protein>
    <submittedName>
        <fullName evidence="7">4-hydroxyphenylacetate 3-monooxygenase</fullName>
    </submittedName>
</protein>
<accession>A0AAP1G8X3</accession>
<evidence type="ECO:0000256" key="1">
    <source>
        <dbReference type="ARBA" id="ARBA00022630"/>
    </source>
</evidence>
<evidence type="ECO:0000256" key="4">
    <source>
        <dbReference type="PIRSR" id="PIRSR000331-2"/>
    </source>
</evidence>
<dbReference type="Pfam" id="PF03241">
    <property type="entry name" value="HpaB"/>
    <property type="match status" value="1"/>
</dbReference>
<dbReference type="SUPFAM" id="SSF56645">
    <property type="entry name" value="Acyl-CoA dehydrogenase NM domain-like"/>
    <property type="match status" value="1"/>
</dbReference>
<evidence type="ECO:0000256" key="3">
    <source>
        <dbReference type="ARBA" id="ARBA00023002"/>
    </source>
</evidence>
<dbReference type="InterPro" id="IPR004925">
    <property type="entry name" value="HpaB/PvcC/4-BUDH"/>
</dbReference>
<feature type="domain" description="HpaB/PvcC/4-BUDH C-terminal" evidence="5">
    <location>
        <begin position="288"/>
        <end position="486"/>
    </location>
</feature>
<dbReference type="Pfam" id="PF11794">
    <property type="entry name" value="HpaB_N"/>
    <property type="match status" value="1"/>
</dbReference>
<feature type="binding site" evidence="4">
    <location>
        <position position="200"/>
    </location>
    <ligand>
        <name>FAD</name>
        <dbReference type="ChEBI" id="CHEBI:57692"/>
    </ligand>
</feature>
<dbReference type="GO" id="GO:0016627">
    <property type="term" value="F:oxidoreductase activity, acting on the CH-CH group of donors"/>
    <property type="evidence" value="ECO:0007669"/>
    <property type="project" value="InterPro"/>
</dbReference>
<dbReference type="PANTHER" id="PTHR36117:SF3">
    <property type="entry name" value="4-HYDROXYPHENYLACETATE 3-MONOOXYGENASE-RELATED"/>
    <property type="match status" value="1"/>
</dbReference>
<dbReference type="Proteomes" id="UP000056450">
    <property type="component" value="Unassembled WGS sequence"/>
</dbReference>
<keyword evidence="2 4" id="KW-0274">FAD</keyword>
<evidence type="ECO:0000313" key="8">
    <source>
        <dbReference type="Proteomes" id="UP000056450"/>
    </source>
</evidence>
<dbReference type="InterPro" id="IPR024719">
    <property type="entry name" value="HpaB/PvcC/4-BUDH_C"/>
</dbReference>
<organism evidence="7 8">
    <name type="scientific">Burkholderia latens</name>
    <dbReference type="NCBI Taxonomy" id="488446"/>
    <lineage>
        <taxon>Bacteria</taxon>
        <taxon>Pseudomonadati</taxon>
        <taxon>Pseudomonadota</taxon>
        <taxon>Betaproteobacteria</taxon>
        <taxon>Burkholderiales</taxon>
        <taxon>Burkholderiaceae</taxon>
        <taxon>Burkholderia</taxon>
        <taxon>Burkholderia cepacia complex</taxon>
    </lineage>
</organism>
<dbReference type="PANTHER" id="PTHR36117">
    <property type="entry name" value="4-HYDROXYPHENYLACETATE 3-MONOOXYGENASE-RELATED"/>
    <property type="match status" value="1"/>
</dbReference>
<evidence type="ECO:0000259" key="6">
    <source>
        <dbReference type="Pfam" id="PF11794"/>
    </source>
</evidence>
<dbReference type="Gene3D" id="2.40.110.10">
    <property type="entry name" value="Butyryl-CoA Dehydrogenase, subunit A, domain 2"/>
    <property type="match status" value="1"/>
</dbReference>
<keyword evidence="1" id="KW-0285">Flavoprotein</keyword>
<dbReference type="InterPro" id="IPR046373">
    <property type="entry name" value="Acyl-CoA_Oxase/DH_mid-dom_sf"/>
</dbReference>
<reference evidence="7 8" key="1">
    <citation type="submission" date="2015-11" db="EMBL/GenBank/DDBJ databases">
        <title>Expanding the genomic diversity of Burkholderia species for the development of highly accurate diagnostics.</title>
        <authorList>
            <person name="Sahl J."/>
            <person name="Keim P."/>
            <person name="Wagner D."/>
        </authorList>
    </citation>
    <scope>NUCLEOTIDE SEQUENCE [LARGE SCALE GENOMIC DNA]</scope>
    <source>
        <strain evidence="7 8">RF32-BP12</strain>
    </source>
</reference>
<name>A0AAP1G8X3_9BURK</name>
<dbReference type="Gene3D" id="1.20.140.10">
    <property type="entry name" value="Butyryl-CoA Dehydrogenase, subunit A, domain 3"/>
    <property type="match status" value="1"/>
</dbReference>
<dbReference type="PIRSF" id="PIRSF000331">
    <property type="entry name" value="HpaA_HpaB"/>
    <property type="match status" value="1"/>
</dbReference>
<dbReference type="GO" id="GO:0010124">
    <property type="term" value="P:phenylacetate catabolic process"/>
    <property type="evidence" value="ECO:0007669"/>
    <property type="project" value="InterPro"/>
</dbReference>
<dbReference type="GO" id="GO:0016712">
    <property type="term" value="F:oxidoreductase activity, acting on paired donors, with incorporation or reduction of molecular oxygen, reduced flavin or flavoprotein as one donor, and incorporation of one atom of oxygen"/>
    <property type="evidence" value="ECO:0007669"/>
    <property type="project" value="InterPro"/>
</dbReference>
<dbReference type="InterPro" id="IPR012687">
    <property type="entry name" value="HpaB_Deino-type"/>
</dbReference>
<dbReference type="InterPro" id="IPR009100">
    <property type="entry name" value="AcylCoA_DH/oxidase_NM_dom_sf"/>
</dbReference>
<dbReference type="Gene3D" id="1.10.3140.10">
    <property type="entry name" value="4-hydroxybutyryl-coa dehydratase, domain 1"/>
    <property type="match status" value="1"/>
</dbReference>
<dbReference type="EMBL" id="LOTQ01000005">
    <property type="protein sequence ID" value="KVA11135.1"/>
    <property type="molecule type" value="Genomic_DNA"/>
</dbReference>
<dbReference type="InterPro" id="IPR024674">
    <property type="entry name" value="HpaB/PvcC/4-BUDH_N"/>
</dbReference>
<comment type="caution">
    <text evidence="7">The sequence shown here is derived from an EMBL/GenBank/DDBJ whole genome shotgun (WGS) entry which is preliminary data.</text>
</comment>
<dbReference type="SUPFAM" id="SSF47203">
    <property type="entry name" value="Acyl-CoA dehydrogenase C-terminal domain-like"/>
    <property type="match status" value="1"/>
</dbReference>
<dbReference type="KEGG" id="blat:WK25_13940"/>